<protein>
    <submittedName>
        <fullName evidence="2">Uncharacterized protein</fullName>
    </submittedName>
</protein>
<evidence type="ECO:0000256" key="1">
    <source>
        <dbReference type="SAM" id="MobiDB-lite"/>
    </source>
</evidence>
<dbReference type="AlphaFoldDB" id="A0A8S0SX36"/>
<name>A0A8S0SX36_OLEEU</name>
<dbReference type="EMBL" id="CACTIH010005522">
    <property type="protein sequence ID" value="CAA2996315.1"/>
    <property type="molecule type" value="Genomic_DNA"/>
</dbReference>
<feature type="compositionally biased region" description="Low complexity" evidence="1">
    <location>
        <begin position="22"/>
        <end position="32"/>
    </location>
</feature>
<comment type="caution">
    <text evidence="2">The sequence shown here is derived from an EMBL/GenBank/DDBJ whole genome shotgun (WGS) entry which is preliminary data.</text>
</comment>
<keyword evidence="3" id="KW-1185">Reference proteome</keyword>
<evidence type="ECO:0000313" key="3">
    <source>
        <dbReference type="Proteomes" id="UP000594638"/>
    </source>
</evidence>
<evidence type="ECO:0000313" key="2">
    <source>
        <dbReference type="EMBL" id="CAA2996315.1"/>
    </source>
</evidence>
<reference evidence="2 3" key="1">
    <citation type="submission" date="2019-12" db="EMBL/GenBank/DDBJ databases">
        <authorList>
            <person name="Alioto T."/>
            <person name="Alioto T."/>
            <person name="Gomez Garrido J."/>
        </authorList>
    </citation>
    <scope>NUCLEOTIDE SEQUENCE [LARGE SCALE GENOMIC DNA]</scope>
</reference>
<gene>
    <name evidence="2" type="ORF">OLEA9_A038338</name>
</gene>
<dbReference type="Proteomes" id="UP000594638">
    <property type="component" value="Unassembled WGS sequence"/>
</dbReference>
<proteinExistence type="predicted"/>
<sequence length="214" mass="23199">MVGVEVPEEAGMTEGVEGGTGVPEVETGVPEGVTEEVAKGTPAVIVEGVAEDKRTPEMTDDDIVFVSERATEVPKGKKRANDAPELMVVTRRKSPQLSADQNGHCEELGRELGRKRLCKLQALGFGNEKLIADCGDCCLESNIWTLLHLDIVGLGLGNNLLQFQLHCCYSAALAFLKIPVEPARAATPPRLVLALRLIIVSNNFKRLRRKDDSI</sequence>
<dbReference type="Gramene" id="OE9A038338T1">
    <property type="protein sequence ID" value="OE9A038338C1"/>
    <property type="gene ID" value="OE9A038338"/>
</dbReference>
<accession>A0A8S0SX36</accession>
<feature type="region of interest" description="Disordered" evidence="1">
    <location>
        <begin position="1"/>
        <end position="33"/>
    </location>
</feature>
<organism evidence="2 3">
    <name type="scientific">Olea europaea subsp. europaea</name>
    <dbReference type="NCBI Taxonomy" id="158383"/>
    <lineage>
        <taxon>Eukaryota</taxon>
        <taxon>Viridiplantae</taxon>
        <taxon>Streptophyta</taxon>
        <taxon>Embryophyta</taxon>
        <taxon>Tracheophyta</taxon>
        <taxon>Spermatophyta</taxon>
        <taxon>Magnoliopsida</taxon>
        <taxon>eudicotyledons</taxon>
        <taxon>Gunneridae</taxon>
        <taxon>Pentapetalae</taxon>
        <taxon>asterids</taxon>
        <taxon>lamiids</taxon>
        <taxon>Lamiales</taxon>
        <taxon>Oleaceae</taxon>
        <taxon>Oleeae</taxon>
        <taxon>Olea</taxon>
    </lineage>
</organism>